<feature type="domain" description="PLD phosphodiesterase" evidence="2">
    <location>
        <begin position="177"/>
        <end position="204"/>
    </location>
</feature>
<evidence type="ECO:0000313" key="4">
    <source>
        <dbReference type="Proteomes" id="UP001165384"/>
    </source>
</evidence>
<keyword evidence="4" id="KW-1185">Reference proteome</keyword>
<dbReference type="PANTHER" id="PTHR21248">
    <property type="entry name" value="CARDIOLIPIN SYNTHASE"/>
    <property type="match status" value="1"/>
</dbReference>
<sequence>MRRQVAAGLLACCLIVDGCAVPPAASVPMPAPPAGGQSGSPEAAVRRHLAREDSQGLLALHLAETRKAIAAPLTLGNHAHLLVDGPQTQQAMLRAVSGARRQVDLETYLLEPGGIGDELAALLVAKAAAQVRVRVLYDGVGSIATPEAFFARLRDAGIPVCAFNPVSQPSADARLSVNNRDHRKILIVDQQLAFTGGINISGTYTSSPFRRRYKAPSAAPDLKTGWRDTHVAVRGPVVGQFQTLFDTTWQDQHCPPGGLPEVPHPATRSGGMAVQLVAADPLAERSELYVALLAAIAHAHHRIWLTYGYFVPDQRIVDALADAARRGVDVRLVLPGFSDFWAPLHAGRAHYADLLAGGVRIFEYRNALLHAKTATVDGVWSSVGSTNLDWRSFVHNYEADLLVLDSDFADEMEDLFAADQAASQEITAGAWARRSVADRLREWLAQRWEYLL</sequence>
<dbReference type="SUPFAM" id="SSF56024">
    <property type="entry name" value="Phospholipase D/nuclease"/>
    <property type="match status" value="2"/>
</dbReference>
<dbReference type="Proteomes" id="UP001165384">
    <property type="component" value="Unassembled WGS sequence"/>
</dbReference>
<dbReference type="InterPro" id="IPR025202">
    <property type="entry name" value="PLD-like_dom"/>
</dbReference>
<evidence type="ECO:0000256" key="1">
    <source>
        <dbReference type="SAM" id="SignalP"/>
    </source>
</evidence>
<dbReference type="Pfam" id="PF13091">
    <property type="entry name" value="PLDc_2"/>
    <property type="match status" value="2"/>
</dbReference>
<dbReference type="CDD" id="cd09110">
    <property type="entry name" value="PLDc_CLS_1"/>
    <property type="match status" value="1"/>
</dbReference>
<accession>A0ABS9K637</accession>
<comment type="caution">
    <text evidence="3">The sequence shown here is derived from an EMBL/GenBank/DDBJ whole genome shotgun (WGS) entry which is preliminary data.</text>
</comment>
<dbReference type="SMART" id="SM00155">
    <property type="entry name" value="PLDc"/>
    <property type="match status" value="2"/>
</dbReference>
<feature type="signal peptide" evidence="1">
    <location>
        <begin position="1"/>
        <end position="20"/>
    </location>
</feature>
<dbReference type="InterPro" id="IPR001736">
    <property type="entry name" value="PLipase_D/transphosphatidylase"/>
</dbReference>
<dbReference type="PROSITE" id="PS50035">
    <property type="entry name" value="PLD"/>
    <property type="match status" value="2"/>
</dbReference>
<name>A0ABS9K637_9RHOO</name>
<dbReference type="EMBL" id="JAKLTN010000004">
    <property type="protein sequence ID" value="MCG2578603.1"/>
    <property type="molecule type" value="Genomic_DNA"/>
</dbReference>
<proteinExistence type="predicted"/>
<dbReference type="PANTHER" id="PTHR21248:SF22">
    <property type="entry name" value="PHOSPHOLIPASE D"/>
    <property type="match status" value="1"/>
</dbReference>
<dbReference type="Gene3D" id="3.30.870.10">
    <property type="entry name" value="Endonuclease Chain A"/>
    <property type="match status" value="2"/>
</dbReference>
<reference evidence="3" key="1">
    <citation type="submission" date="2022-01" db="EMBL/GenBank/DDBJ databases">
        <authorList>
            <person name="Jo J.-H."/>
            <person name="Im W.-T."/>
        </authorList>
    </citation>
    <scope>NUCLEOTIDE SEQUENCE</scope>
    <source>
        <strain evidence="3">XY25</strain>
    </source>
</reference>
<keyword evidence="1" id="KW-0732">Signal</keyword>
<protein>
    <submittedName>
        <fullName evidence="3">Phospholipase D-like domain-containing protein</fullName>
    </submittedName>
</protein>
<feature type="domain" description="PLD phosphodiesterase" evidence="2">
    <location>
        <begin position="365"/>
        <end position="392"/>
    </location>
</feature>
<evidence type="ECO:0000313" key="3">
    <source>
        <dbReference type="EMBL" id="MCG2578603.1"/>
    </source>
</evidence>
<gene>
    <name evidence="3" type="ORF">LZ012_16520</name>
</gene>
<organism evidence="3 4">
    <name type="scientific">Dechloromonas hankyongensis</name>
    <dbReference type="NCBI Taxonomy" id="2908002"/>
    <lineage>
        <taxon>Bacteria</taxon>
        <taxon>Pseudomonadati</taxon>
        <taxon>Pseudomonadota</taxon>
        <taxon>Betaproteobacteria</taxon>
        <taxon>Rhodocyclales</taxon>
        <taxon>Azonexaceae</taxon>
        <taxon>Dechloromonas</taxon>
    </lineage>
</organism>
<evidence type="ECO:0000259" key="2">
    <source>
        <dbReference type="PROSITE" id="PS50035"/>
    </source>
</evidence>
<dbReference type="RefSeq" id="WP_275711984.1">
    <property type="nucleotide sequence ID" value="NZ_JAKLTN010000004.1"/>
</dbReference>
<dbReference type="CDD" id="cd09159">
    <property type="entry name" value="PLDc_ybhO_like_2"/>
    <property type="match status" value="1"/>
</dbReference>
<feature type="chain" id="PRO_5047370816" evidence="1">
    <location>
        <begin position="21"/>
        <end position="452"/>
    </location>
</feature>